<dbReference type="Pfam" id="PF18803">
    <property type="entry name" value="CxC2"/>
    <property type="match status" value="1"/>
</dbReference>
<dbReference type="EMBL" id="ML211883">
    <property type="protein sequence ID" value="TFK79956.1"/>
    <property type="molecule type" value="Genomic_DNA"/>
</dbReference>
<feature type="compositionally biased region" description="Low complexity" evidence="1">
    <location>
        <begin position="669"/>
        <end position="685"/>
    </location>
</feature>
<dbReference type="PANTHER" id="PTHR33096:SF1">
    <property type="entry name" value="CXC1-LIKE CYSTEINE CLUSTER ASSOCIATED WITH KDZ TRANSPOSASES DOMAIN-CONTAINING PROTEIN"/>
    <property type="match status" value="1"/>
</dbReference>
<dbReference type="PANTHER" id="PTHR33096">
    <property type="entry name" value="CXC2 DOMAIN-CONTAINING PROTEIN"/>
    <property type="match status" value="1"/>
</dbReference>
<accession>A0A5C3NQX3</accession>
<reference evidence="3 4" key="1">
    <citation type="journal article" date="2019" name="Nat. Ecol. Evol.">
        <title>Megaphylogeny resolves global patterns of mushroom evolution.</title>
        <authorList>
            <person name="Varga T."/>
            <person name="Krizsan K."/>
            <person name="Foldi C."/>
            <person name="Dima B."/>
            <person name="Sanchez-Garcia M."/>
            <person name="Sanchez-Ramirez S."/>
            <person name="Szollosi G.J."/>
            <person name="Szarkandi J.G."/>
            <person name="Papp V."/>
            <person name="Albert L."/>
            <person name="Andreopoulos W."/>
            <person name="Angelini C."/>
            <person name="Antonin V."/>
            <person name="Barry K.W."/>
            <person name="Bougher N.L."/>
            <person name="Buchanan P."/>
            <person name="Buyck B."/>
            <person name="Bense V."/>
            <person name="Catcheside P."/>
            <person name="Chovatia M."/>
            <person name="Cooper J."/>
            <person name="Damon W."/>
            <person name="Desjardin D."/>
            <person name="Finy P."/>
            <person name="Geml J."/>
            <person name="Haridas S."/>
            <person name="Hughes K."/>
            <person name="Justo A."/>
            <person name="Karasinski D."/>
            <person name="Kautmanova I."/>
            <person name="Kiss B."/>
            <person name="Kocsube S."/>
            <person name="Kotiranta H."/>
            <person name="LaButti K.M."/>
            <person name="Lechner B.E."/>
            <person name="Liimatainen K."/>
            <person name="Lipzen A."/>
            <person name="Lukacs Z."/>
            <person name="Mihaltcheva S."/>
            <person name="Morgado L.N."/>
            <person name="Niskanen T."/>
            <person name="Noordeloos M.E."/>
            <person name="Ohm R.A."/>
            <person name="Ortiz-Santana B."/>
            <person name="Ovrebo C."/>
            <person name="Racz N."/>
            <person name="Riley R."/>
            <person name="Savchenko A."/>
            <person name="Shiryaev A."/>
            <person name="Soop K."/>
            <person name="Spirin V."/>
            <person name="Szebenyi C."/>
            <person name="Tomsovsky M."/>
            <person name="Tulloss R.E."/>
            <person name="Uehling J."/>
            <person name="Grigoriev I.V."/>
            <person name="Vagvolgyi C."/>
            <person name="Papp T."/>
            <person name="Martin F.M."/>
            <person name="Miettinen O."/>
            <person name="Hibbett D.S."/>
            <person name="Nagy L.G."/>
        </authorList>
    </citation>
    <scope>NUCLEOTIDE SEQUENCE [LARGE SCALE GENOMIC DNA]</scope>
    <source>
        <strain evidence="3 4">HHB13444</strain>
    </source>
</reference>
<evidence type="ECO:0000259" key="2">
    <source>
        <dbReference type="Pfam" id="PF18803"/>
    </source>
</evidence>
<gene>
    <name evidence="3" type="ORF">K466DRAFT_504721</name>
</gene>
<sequence>MVLCSTDSSRSGSYQNKVLAWLPLRAEFLDELIRFYGGEYAVESPDLPCSTCKSVNLNGKFFRCASCTTRSVHCQACLLANHSQLPLHTIEGWNGKHWEKSSLRKLGYVFQLGHDGGPCPCPGDTTRRLVVGDVSGIHEVQIRFCECLDESEEFTYTWVQVFRQGWFPATTNRPATAFTFRMLNAFQELNFQGKTSLYDYWKSLERITDNSGSGPSLVLSHVVRLWRHLTALKRAARAHDPTGPEGTKEGDLAVECPACPHPGKNLPDDWERAPPGVRWLYTLFLMVDANFRAKLKDRGLTDCELGSGWSYYVEQKKFKAHVATIGSQNDTSSCSAEHKAIQNANLRRQSYIASGVGAVLCARHAMVRKTAVGDLPNGEKYLIMDYLVFSTILGVVLMLLISYDIACQWHKKLPRRALHELPAHIRTDISEKEIRYAIPKKHIRVHGPNHSRFSFNFIRWVGRTYAEGIESHWAHMNPVALAAKEMAPGMRREHMDDHWGGWNWQKILGFGLYLLKLLREADRMYAKQRTAHEALTATFSSKNVEKWNKEVEAWHDDPKNAKDPFEEQRATATIKSTRLAIADEEAAELAAGTLPPHDVTPGVFLQVGLEIEEQQRALKARQKNASATDANLADVQEKRTVLQRRIEAWQGMQDLHMPIVSQFRHTGDPSPATSPSSAGSAAGAGEVPSVTKAEHVQLWLPSSLPAPLRLSLSSGLVDKERRLRMAQADDALDDIRRLRRILTGIADFKRYNVSGTGQRTSGRVRTLFAKFDQKVRRAAERYRAARTALECLDRGGDWEARFKVLRDADLRGPGRDGDGEETTRLGEGRYEISWIWLVPRGADLSMPDGVEGELDPNEFLENVKVEWARSQARMERWGEEVLLLQEEMRRVIEYFEWKARWWREQVARRTHIASALQRGLGAYAEFQASVFERLASRFAQLWVPYLRERGKPLPEWSSRYNVPDNPKKRHASAKGAMPSDARAGTSVSTALPEDGSSDSDSEFNSGSKSGSDTE</sequence>
<dbReference type="Pfam" id="PF18758">
    <property type="entry name" value="KDZ"/>
    <property type="match status" value="1"/>
</dbReference>
<evidence type="ECO:0000313" key="4">
    <source>
        <dbReference type="Proteomes" id="UP000308197"/>
    </source>
</evidence>
<feature type="region of interest" description="Disordered" evidence="1">
    <location>
        <begin position="956"/>
        <end position="1014"/>
    </location>
</feature>
<dbReference type="InterPro" id="IPR040521">
    <property type="entry name" value="KDZ"/>
</dbReference>
<dbReference type="Proteomes" id="UP000308197">
    <property type="component" value="Unassembled WGS sequence"/>
</dbReference>
<dbReference type="STRING" id="1314778.A0A5C3NQX3"/>
<feature type="compositionally biased region" description="Low complexity" evidence="1">
    <location>
        <begin position="1002"/>
        <end position="1014"/>
    </location>
</feature>
<evidence type="ECO:0000256" key="1">
    <source>
        <dbReference type="SAM" id="MobiDB-lite"/>
    </source>
</evidence>
<dbReference type="InParanoid" id="A0A5C3NQX3"/>
<dbReference type="InterPro" id="IPR041457">
    <property type="entry name" value="CxC2_KDZ-assoc"/>
</dbReference>
<proteinExistence type="predicted"/>
<feature type="region of interest" description="Disordered" evidence="1">
    <location>
        <begin position="662"/>
        <end position="687"/>
    </location>
</feature>
<organism evidence="3 4">
    <name type="scientific">Polyporus arcularius HHB13444</name>
    <dbReference type="NCBI Taxonomy" id="1314778"/>
    <lineage>
        <taxon>Eukaryota</taxon>
        <taxon>Fungi</taxon>
        <taxon>Dikarya</taxon>
        <taxon>Basidiomycota</taxon>
        <taxon>Agaricomycotina</taxon>
        <taxon>Agaricomycetes</taxon>
        <taxon>Polyporales</taxon>
        <taxon>Polyporaceae</taxon>
        <taxon>Polyporus</taxon>
    </lineage>
</organism>
<protein>
    <recommendedName>
        <fullName evidence="2">CxC2-like cysteine cluster KDZ transposase-associated domain-containing protein</fullName>
    </recommendedName>
</protein>
<dbReference type="AlphaFoldDB" id="A0A5C3NQX3"/>
<feature type="domain" description="CxC2-like cysteine cluster KDZ transposase-associated" evidence="2">
    <location>
        <begin position="103"/>
        <end position="212"/>
    </location>
</feature>
<name>A0A5C3NQX3_9APHY</name>
<keyword evidence="4" id="KW-1185">Reference proteome</keyword>
<evidence type="ECO:0000313" key="3">
    <source>
        <dbReference type="EMBL" id="TFK79956.1"/>
    </source>
</evidence>